<dbReference type="EMBL" id="CP012159">
    <property type="protein sequence ID" value="AKT36733.1"/>
    <property type="molecule type" value="Genomic_DNA"/>
</dbReference>
<evidence type="ECO:0000313" key="3">
    <source>
        <dbReference type="Proteomes" id="UP000067626"/>
    </source>
</evidence>
<dbReference type="KEGG" id="ccro:CMC5_008540"/>
<accession>A0A0K1E838</accession>
<feature type="region of interest" description="Disordered" evidence="1">
    <location>
        <begin position="1"/>
        <end position="43"/>
    </location>
</feature>
<evidence type="ECO:0000313" key="2">
    <source>
        <dbReference type="EMBL" id="AKT36733.1"/>
    </source>
</evidence>
<gene>
    <name evidence="2" type="ORF">CMC5_008540</name>
</gene>
<evidence type="ECO:0000256" key="1">
    <source>
        <dbReference type="SAM" id="MobiDB-lite"/>
    </source>
</evidence>
<protein>
    <submittedName>
        <fullName evidence="2">Uncharacterized protein</fullName>
    </submittedName>
</protein>
<name>A0A0K1E838_CHOCO</name>
<sequence>MGLVRGQELSPDPARLRSACAPGSAHAVDAPGDHAMGTPRDHATCAPRDHAIDAGAIDAGVIDAGVPPDGLTGRGPSAHGFTGDVGAGLVVAVALGWP</sequence>
<proteinExistence type="predicted"/>
<dbReference type="AlphaFoldDB" id="A0A0K1E838"/>
<reference evidence="2 3" key="1">
    <citation type="submission" date="2015-07" db="EMBL/GenBank/DDBJ databases">
        <title>Genome analysis of myxobacterium Chondromyces crocatus Cm c5 reveals a high potential for natural compound synthesis and the genetic basis for the loss of fruiting body formation.</title>
        <authorList>
            <person name="Zaburannyi N."/>
            <person name="Bunk B."/>
            <person name="Maier J."/>
            <person name="Overmann J."/>
            <person name="Mueller R."/>
        </authorList>
    </citation>
    <scope>NUCLEOTIDE SEQUENCE [LARGE SCALE GENOMIC DNA]</scope>
    <source>
        <strain evidence="2 3">Cm c5</strain>
    </source>
</reference>
<keyword evidence="3" id="KW-1185">Reference proteome</keyword>
<dbReference type="Proteomes" id="UP000067626">
    <property type="component" value="Chromosome"/>
</dbReference>
<organism evidence="2 3">
    <name type="scientific">Chondromyces crocatus</name>
    <dbReference type="NCBI Taxonomy" id="52"/>
    <lineage>
        <taxon>Bacteria</taxon>
        <taxon>Pseudomonadati</taxon>
        <taxon>Myxococcota</taxon>
        <taxon>Polyangia</taxon>
        <taxon>Polyangiales</taxon>
        <taxon>Polyangiaceae</taxon>
        <taxon>Chondromyces</taxon>
    </lineage>
</organism>